<comment type="caution">
    <text evidence="5">The sequence shown here is derived from an EMBL/GenBank/DDBJ whole genome shotgun (WGS) entry which is preliminary data.</text>
</comment>
<dbReference type="InterPro" id="IPR003439">
    <property type="entry name" value="ABC_transporter-like_ATP-bd"/>
</dbReference>
<evidence type="ECO:0000256" key="2">
    <source>
        <dbReference type="ARBA" id="ARBA00022741"/>
    </source>
</evidence>
<feature type="domain" description="ABC transporter" evidence="4">
    <location>
        <begin position="4"/>
        <end position="234"/>
    </location>
</feature>
<keyword evidence="2" id="KW-0547">Nucleotide-binding</keyword>
<dbReference type="Gene3D" id="3.40.50.300">
    <property type="entry name" value="P-loop containing nucleotide triphosphate hydrolases"/>
    <property type="match status" value="1"/>
</dbReference>
<dbReference type="InterPro" id="IPR017871">
    <property type="entry name" value="ABC_transporter-like_CS"/>
</dbReference>
<feature type="non-terminal residue" evidence="5">
    <location>
        <position position="300"/>
    </location>
</feature>
<dbReference type="InterPro" id="IPR050093">
    <property type="entry name" value="ABC_SmlMolc_Importer"/>
</dbReference>
<dbReference type="PANTHER" id="PTHR42781:SF4">
    <property type="entry name" value="SPERMIDINE_PUTRESCINE IMPORT ATP-BINDING PROTEIN POTA"/>
    <property type="match status" value="1"/>
</dbReference>
<sequence>MPLLELHKVCKSYPDGWTLTDVSFTVGESEILCLLGPSGCGKTTLLRLIAGLEPPDGGQVLVDGEDVTLAPPHLRGFGLMFQEYALFPHKDVVGNVAFGLRMQGLSREPVAARVVEVLELVGLTGFEHRDVNQLSGGERQRVALARSLAPQPRLLMLDEPLGALDRALRERLMDELPDMLRRAGVTAITVTHDQEEAFALADRVVLMRAGRVVQAGTPEEVYRRPASAWVARFLGLTNLLNARMVEPGLVETPIGALRVKDLGFGLWDLGSTPYLGYGTSATQLLIRPEAARLDPVLGLR</sequence>
<dbReference type="FunFam" id="3.40.50.300:FF:000425">
    <property type="entry name" value="Probable ABC transporter, ATP-binding subunit"/>
    <property type="match status" value="1"/>
</dbReference>
<dbReference type="GO" id="GO:0005524">
    <property type="term" value="F:ATP binding"/>
    <property type="evidence" value="ECO:0007669"/>
    <property type="project" value="UniProtKB-KW"/>
</dbReference>
<evidence type="ECO:0000259" key="4">
    <source>
        <dbReference type="PROSITE" id="PS50893"/>
    </source>
</evidence>
<reference evidence="5" key="1">
    <citation type="journal article" date="2014" name="Front. Microbiol.">
        <title>High frequency of phylogenetically diverse reductive dehalogenase-homologous genes in deep subseafloor sedimentary metagenomes.</title>
        <authorList>
            <person name="Kawai M."/>
            <person name="Futagami T."/>
            <person name="Toyoda A."/>
            <person name="Takaki Y."/>
            <person name="Nishi S."/>
            <person name="Hori S."/>
            <person name="Arai W."/>
            <person name="Tsubouchi T."/>
            <person name="Morono Y."/>
            <person name="Uchiyama I."/>
            <person name="Ito T."/>
            <person name="Fujiyama A."/>
            <person name="Inagaki F."/>
            <person name="Takami H."/>
        </authorList>
    </citation>
    <scope>NUCLEOTIDE SEQUENCE</scope>
    <source>
        <strain evidence="5">Expedition CK06-06</strain>
    </source>
</reference>
<dbReference type="GO" id="GO:0016887">
    <property type="term" value="F:ATP hydrolysis activity"/>
    <property type="evidence" value="ECO:0007669"/>
    <property type="project" value="InterPro"/>
</dbReference>
<dbReference type="PROSITE" id="PS00211">
    <property type="entry name" value="ABC_TRANSPORTER_1"/>
    <property type="match status" value="1"/>
</dbReference>
<dbReference type="InterPro" id="IPR027417">
    <property type="entry name" value="P-loop_NTPase"/>
</dbReference>
<proteinExistence type="predicted"/>
<dbReference type="SUPFAM" id="SSF52540">
    <property type="entry name" value="P-loop containing nucleoside triphosphate hydrolases"/>
    <property type="match status" value="1"/>
</dbReference>
<accession>X0TQ31</accession>
<dbReference type="AlphaFoldDB" id="X0TQ31"/>
<dbReference type="SMART" id="SM00382">
    <property type="entry name" value="AAA"/>
    <property type="match status" value="1"/>
</dbReference>
<protein>
    <recommendedName>
        <fullName evidence="4">ABC transporter domain-containing protein</fullName>
    </recommendedName>
</protein>
<dbReference type="InterPro" id="IPR003593">
    <property type="entry name" value="AAA+_ATPase"/>
</dbReference>
<dbReference type="Pfam" id="PF00005">
    <property type="entry name" value="ABC_tran"/>
    <property type="match status" value="1"/>
</dbReference>
<dbReference type="PROSITE" id="PS50893">
    <property type="entry name" value="ABC_TRANSPORTER_2"/>
    <property type="match status" value="1"/>
</dbReference>
<name>X0TQ31_9ZZZZ</name>
<dbReference type="EMBL" id="BARS01010065">
    <property type="protein sequence ID" value="GAF89341.1"/>
    <property type="molecule type" value="Genomic_DNA"/>
</dbReference>
<evidence type="ECO:0000256" key="1">
    <source>
        <dbReference type="ARBA" id="ARBA00022448"/>
    </source>
</evidence>
<organism evidence="5">
    <name type="scientific">marine sediment metagenome</name>
    <dbReference type="NCBI Taxonomy" id="412755"/>
    <lineage>
        <taxon>unclassified sequences</taxon>
        <taxon>metagenomes</taxon>
        <taxon>ecological metagenomes</taxon>
    </lineage>
</organism>
<keyword evidence="1" id="KW-0813">Transport</keyword>
<evidence type="ECO:0000256" key="3">
    <source>
        <dbReference type="ARBA" id="ARBA00022840"/>
    </source>
</evidence>
<dbReference type="PANTHER" id="PTHR42781">
    <property type="entry name" value="SPERMIDINE/PUTRESCINE IMPORT ATP-BINDING PROTEIN POTA"/>
    <property type="match status" value="1"/>
</dbReference>
<keyword evidence="3" id="KW-0067">ATP-binding</keyword>
<evidence type="ECO:0000313" key="5">
    <source>
        <dbReference type="EMBL" id="GAF89341.1"/>
    </source>
</evidence>
<gene>
    <name evidence="5" type="ORF">S01H1_18769</name>
</gene>
<dbReference type="Gene3D" id="2.40.50.100">
    <property type="match status" value="1"/>
</dbReference>